<evidence type="ECO:0000313" key="7">
    <source>
        <dbReference type="Proteomes" id="UP000636800"/>
    </source>
</evidence>
<gene>
    <name evidence="6" type="ORF">HPP92_014514</name>
    <name evidence="5" type="ORF">HPP92_014947</name>
</gene>
<proteinExistence type="predicted"/>
<organism evidence="5 7">
    <name type="scientific">Vanilla planifolia</name>
    <name type="common">Vanilla</name>
    <dbReference type="NCBI Taxonomy" id="51239"/>
    <lineage>
        <taxon>Eukaryota</taxon>
        <taxon>Viridiplantae</taxon>
        <taxon>Streptophyta</taxon>
        <taxon>Embryophyta</taxon>
        <taxon>Tracheophyta</taxon>
        <taxon>Spermatophyta</taxon>
        <taxon>Magnoliopsida</taxon>
        <taxon>Liliopsida</taxon>
        <taxon>Asparagales</taxon>
        <taxon>Orchidaceae</taxon>
        <taxon>Vanilloideae</taxon>
        <taxon>Vanilleae</taxon>
        <taxon>Vanilla</taxon>
    </lineage>
</organism>
<feature type="domain" description="CAF17 C-terminal" evidence="4">
    <location>
        <begin position="322"/>
        <end position="403"/>
    </location>
</feature>
<name>A0A835QGY1_VANPL</name>
<dbReference type="PANTHER" id="PTHR22602:SF0">
    <property type="entry name" value="TRANSFERASE CAF17, MITOCHONDRIAL-RELATED"/>
    <property type="match status" value="1"/>
</dbReference>
<dbReference type="InterPro" id="IPR045179">
    <property type="entry name" value="YgfZ/GcvT"/>
</dbReference>
<evidence type="ECO:0000313" key="6">
    <source>
        <dbReference type="EMBL" id="KAG0474828.1"/>
    </source>
</evidence>
<dbReference type="AlphaFoldDB" id="A0A835QGY1"/>
<dbReference type="InterPro" id="IPR027266">
    <property type="entry name" value="TrmE/GcvT-like"/>
</dbReference>
<dbReference type="GO" id="GO:0016226">
    <property type="term" value="P:iron-sulfur cluster assembly"/>
    <property type="evidence" value="ECO:0007669"/>
    <property type="project" value="TreeGrafter"/>
</dbReference>
<dbReference type="Pfam" id="PF25455">
    <property type="entry name" value="Beta-barrel_CAF17_C"/>
    <property type="match status" value="1"/>
</dbReference>
<dbReference type="NCBIfam" id="TIGR03317">
    <property type="entry name" value="ygfZ_signature"/>
    <property type="match status" value="1"/>
</dbReference>
<dbReference type="EMBL" id="JADCNM010000007">
    <property type="protein sequence ID" value="KAG0474828.1"/>
    <property type="molecule type" value="Genomic_DNA"/>
</dbReference>
<evidence type="ECO:0000256" key="2">
    <source>
        <dbReference type="ARBA" id="ARBA00022946"/>
    </source>
</evidence>
<keyword evidence="2" id="KW-0809">Transit peptide</keyword>
<dbReference type="GO" id="GO:0005759">
    <property type="term" value="C:mitochondrial matrix"/>
    <property type="evidence" value="ECO:0007669"/>
    <property type="project" value="TreeGrafter"/>
</dbReference>
<evidence type="ECO:0000256" key="3">
    <source>
        <dbReference type="ARBA" id="ARBA00023128"/>
    </source>
</evidence>
<accession>A0A835QGY1</accession>
<reference evidence="7 8" key="1">
    <citation type="journal article" date="2020" name="Nat. Food">
        <title>A phased Vanilla planifolia genome enables genetic improvement of flavour and production.</title>
        <authorList>
            <person name="Hasing T."/>
            <person name="Tang H."/>
            <person name="Brym M."/>
            <person name="Khazi F."/>
            <person name="Huang T."/>
            <person name="Chambers A.H."/>
        </authorList>
    </citation>
    <scope>NUCLEOTIDE SEQUENCE [LARGE SCALE GENOMIC DNA]</scope>
    <source>
        <tissue evidence="5">Leaf</tissue>
    </source>
</reference>
<dbReference type="PANTHER" id="PTHR22602">
    <property type="entry name" value="TRANSFERASE CAF17, MITOCHONDRIAL-RELATED"/>
    <property type="match status" value="1"/>
</dbReference>
<comment type="subcellular location">
    <subcellularLocation>
        <location evidence="1">Mitochondrion</location>
    </subcellularLocation>
</comment>
<dbReference type="EMBL" id="JADCNL010000007">
    <property type="protein sequence ID" value="KAG0473090.1"/>
    <property type="molecule type" value="Genomic_DNA"/>
</dbReference>
<evidence type="ECO:0000259" key="4">
    <source>
        <dbReference type="Pfam" id="PF25455"/>
    </source>
</evidence>
<dbReference type="Proteomes" id="UP000636800">
    <property type="component" value="Chromosome 7"/>
</dbReference>
<comment type="caution">
    <text evidence="5">The sequence shown here is derived from an EMBL/GenBank/DDBJ whole genome shotgun (WGS) entry which is preliminary data.</text>
</comment>
<dbReference type="InterPro" id="IPR017703">
    <property type="entry name" value="YgfZ/GCV_T_CS"/>
</dbReference>
<dbReference type="OrthoDB" id="191995at2759"/>
<keyword evidence="7" id="KW-1185">Reference proteome</keyword>
<evidence type="ECO:0000256" key="1">
    <source>
        <dbReference type="ARBA" id="ARBA00004173"/>
    </source>
</evidence>
<evidence type="ECO:0000313" key="5">
    <source>
        <dbReference type="EMBL" id="KAG0473090.1"/>
    </source>
</evidence>
<evidence type="ECO:0000313" key="8">
    <source>
        <dbReference type="Proteomes" id="UP000639772"/>
    </source>
</evidence>
<dbReference type="SUPFAM" id="SSF103025">
    <property type="entry name" value="Folate-binding domain"/>
    <property type="match status" value="1"/>
</dbReference>
<dbReference type="Gene3D" id="3.30.1360.120">
    <property type="entry name" value="Probable tRNA modification gtpase trme, domain 1"/>
    <property type="match status" value="1"/>
</dbReference>
<protein>
    <recommendedName>
        <fullName evidence="4">CAF17 C-terminal domain-containing protein</fullName>
    </recommendedName>
</protein>
<keyword evidence="3" id="KW-0496">Mitochondrion</keyword>
<dbReference type="InterPro" id="IPR057460">
    <property type="entry name" value="CAF17_C"/>
</dbReference>
<sequence length="417" mass="46644">MSLFRSNSLLRRLIDRAEDLRFYQARLFSQQQESRIEDAGPLACRLASRSVIRFRGLDTAKFLQGLLTNNVRSLANVGDGIEGNRSSSSYFPTLNVPLHSPPPIYAALLTPQGRFLYDFFLYRQPQAEQMLNRAGTGPGPSEPEEAFTLLADVDGSILDEILACLKRYKLRSKVDIENASEEFSCWQRFGGALSEKKAIQEPEAAAVGFGCGVDEPSVSSARTTDLGWQWYRDPRLECLGFRGIFPSNAIPPLVEADKEADEHHYLLWRIKKGVAEGSIEIPKGEAIPLEYNLEGLNAIAFDKGCYVGQELIARTHHRGVIRKRLLPLLFTDEGGKDICQGVSPSSEIVDSVTNKKVGIVNIALGCRGMGLLKLEEALKQPSTLVIKERTNVRVRALKPEWWPMEWTQMHERENIVA</sequence>
<dbReference type="Proteomes" id="UP000639772">
    <property type="component" value="Chromosome 7"/>
</dbReference>